<dbReference type="GO" id="GO:0005634">
    <property type="term" value="C:nucleus"/>
    <property type="evidence" value="ECO:0007669"/>
    <property type="project" value="TreeGrafter"/>
</dbReference>
<reference evidence="4" key="1">
    <citation type="submission" date="2016-05" db="EMBL/GenBank/DDBJ databases">
        <title>Comparative genomics of biotechnologically important yeasts.</title>
        <authorList>
            <consortium name="DOE Joint Genome Institute"/>
            <person name="Riley R."/>
            <person name="Haridas S."/>
            <person name="Wolfe K.H."/>
            <person name="Lopes M.R."/>
            <person name="Hittinger C.T."/>
            <person name="Goker M."/>
            <person name="Salamov A."/>
            <person name="Wisecaver J."/>
            <person name="Long T.M."/>
            <person name="Aerts A.L."/>
            <person name="Barry K."/>
            <person name="Choi C."/>
            <person name="Clum A."/>
            <person name="Coughlan A.Y."/>
            <person name="Deshpande S."/>
            <person name="Douglass A.P."/>
            <person name="Hanson S.J."/>
            <person name="Klenk H.-P."/>
            <person name="Labutti K."/>
            <person name="Lapidus A."/>
            <person name="Lindquist E."/>
            <person name="Lipzen A."/>
            <person name="Meier-Kolthoff J.P."/>
            <person name="Ohm R.A."/>
            <person name="Otillar R.P."/>
            <person name="Pangilinan J."/>
            <person name="Peng Y."/>
            <person name="Rokas A."/>
            <person name="Rosa C.A."/>
            <person name="Scheuner C."/>
            <person name="Sibirny A.A."/>
            <person name="Slot J.C."/>
            <person name="Stielow J.B."/>
            <person name="Sun H."/>
            <person name="Kurtzman C.P."/>
            <person name="Blackwell M."/>
            <person name="Grigoriev I.V."/>
            <person name="Jeffries T.W."/>
        </authorList>
    </citation>
    <scope>NUCLEOTIDE SEQUENCE [LARGE SCALE GENOMIC DNA]</scope>
    <source>
        <strain evidence="4">DSM 1968</strain>
    </source>
</reference>
<gene>
    <name evidence="3" type="ORF">ASCRUDRAFT_20885</name>
</gene>
<dbReference type="Pfam" id="PF05254">
    <property type="entry name" value="UPF0203"/>
    <property type="match status" value="1"/>
</dbReference>
<keyword evidence="2" id="KW-1015">Disulfide bond</keyword>
<keyword evidence="4" id="KW-1185">Reference proteome</keyword>
<name>A0A1D2VDV2_9ASCO</name>
<sequence>MGNVPSFASECVLKKDAYDACFNQWYDKFLKGESIENECQTLWYAYKLCVDAQLVKKNIIPA</sequence>
<dbReference type="GeneID" id="30963294"/>
<comment type="similarity">
    <text evidence="1">Belongs to the TRIAP1/MDM35 family.</text>
</comment>
<feature type="non-terminal residue" evidence="3">
    <location>
        <position position="62"/>
    </location>
</feature>
<dbReference type="InParanoid" id="A0A1D2VDV2"/>
<evidence type="ECO:0000256" key="2">
    <source>
        <dbReference type="ARBA" id="ARBA00023157"/>
    </source>
</evidence>
<evidence type="ECO:0000313" key="4">
    <source>
        <dbReference type="Proteomes" id="UP000095038"/>
    </source>
</evidence>
<dbReference type="AlphaFoldDB" id="A0A1D2VDV2"/>
<dbReference type="GO" id="GO:0005829">
    <property type="term" value="C:cytosol"/>
    <property type="evidence" value="ECO:0007669"/>
    <property type="project" value="TreeGrafter"/>
</dbReference>
<dbReference type="GO" id="GO:0045332">
    <property type="term" value="P:phospholipid translocation"/>
    <property type="evidence" value="ECO:0007669"/>
    <property type="project" value="TreeGrafter"/>
</dbReference>
<accession>A0A1D2VDV2</accession>
<protein>
    <recommendedName>
        <fullName evidence="5">Mitochondrial distribution and morphology</fullName>
    </recommendedName>
</protein>
<dbReference type="EMBL" id="KV454485">
    <property type="protein sequence ID" value="ODV59690.1"/>
    <property type="molecule type" value="Genomic_DNA"/>
</dbReference>
<evidence type="ECO:0000313" key="3">
    <source>
        <dbReference type="EMBL" id="ODV59690.1"/>
    </source>
</evidence>
<evidence type="ECO:0008006" key="5">
    <source>
        <dbReference type="Google" id="ProtNLM"/>
    </source>
</evidence>
<dbReference type="STRING" id="1344418.A0A1D2VDV2"/>
<proteinExistence type="inferred from homology"/>
<dbReference type="Proteomes" id="UP000095038">
    <property type="component" value="Unassembled WGS sequence"/>
</dbReference>
<dbReference type="GO" id="GO:1990050">
    <property type="term" value="F:phosphatidic acid transfer activity"/>
    <property type="evidence" value="ECO:0007669"/>
    <property type="project" value="TreeGrafter"/>
</dbReference>
<dbReference type="OrthoDB" id="19091at2759"/>
<dbReference type="RefSeq" id="XP_020045997.1">
    <property type="nucleotide sequence ID" value="XM_020189658.1"/>
</dbReference>
<dbReference type="PANTHER" id="PTHR46403">
    <property type="entry name" value="TP53-REGULATED INHIBITOR OF APOPTOSIS 1"/>
    <property type="match status" value="1"/>
</dbReference>
<evidence type="ECO:0000256" key="1">
    <source>
        <dbReference type="ARBA" id="ARBA00006196"/>
    </source>
</evidence>
<organism evidence="3 4">
    <name type="scientific">Ascoidea rubescens DSM 1968</name>
    <dbReference type="NCBI Taxonomy" id="1344418"/>
    <lineage>
        <taxon>Eukaryota</taxon>
        <taxon>Fungi</taxon>
        <taxon>Dikarya</taxon>
        <taxon>Ascomycota</taxon>
        <taxon>Saccharomycotina</taxon>
        <taxon>Saccharomycetes</taxon>
        <taxon>Ascoideaceae</taxon>
        <taxon>Ascoidea</taxon>
    </lineage>
</organism>
<dbReference type="GO" id="GO:0005758">
    <property type="term" value="C:mitochondrial intermembrane space"/>
    <property type="evidence" value="ECO:0007669"/>
    <property type="project" value="TreeGrafter"/>
</dbReference>
<dbReference type="InterPro" id="IPR007918">
    <property type="entry name" value="MDM35_apoptosis"/>
</dbReference>
<dbReference type="PANTHER" id="PTHR46403:SF1">
    <property type="entry name" value="TP53-REGULATED INHIBITOR OF APOPTOSIS 1"/>
    <property type="match status" value="1"/>
</dbReference>